<reference evidence="3" key="1">
    <citation type="journal article" date="2007" name="Plant Cell">
        <title>Dothideomycete-plant interactions illuminated by genome sequencing and EST analysis of the wheat pathogen Stagonospora nodorum.</title>
        <authorList>
            <person name="Hane J.K."/>
            <person name="Lowe R.G."/>
            <person name="Solomon P.S."/>
            <person name="Tan K.C."/>
            <person name="Schoch C.L."/>
            <person name="Spatafora J.W."/>
            <person name="Crous P.W."/>
            <person name="Kodira C."/>
            <person name="Birren B.W."/>
            <person name="Galagan J.E."/>
            <person name="Torriani S.F."/>
            <person name="McDonald B.A."/>
            <person name="Oliver R.P."/>
        </authorList>
    </citation>
    <scope>NUCLEOTIDE SEQUENCE [LARGE SCALE GENOMIC DNA]</scope>
    <source>
        <strain evidence="3">SN15 / ATCC MYA-4574 / FGSC 10173</strain>
    </source>
</reference>
<evidence type="ECO:0000256" key="1">
    <source>
        <dbReference type="SAM" id="MobiDB-lite"/>
    </source>
</evidence>
<dbReference type="EMBL" id="CH445345">
    <property type="protein sequence ID" value="EAT80392.1"/>
    <property type="molecule type" value="Genomic_DNA"/>
</dbReference>
<proteinExistence type="predicted"/>
<dbReference type="Proteomes" id="UP000001055">
    <property type="component" value="Unassembled WGS sequence"/>
</dbReference>
<feature type="compositionally biased region" description="Polar residues" evidence="1">
    <location>
        <begin position="44"/>
        <end position="56"/>
    </location>
</feature>
<dbReference type="KEGG" id="pno:SNOG_11980"/>
<dbReference type="RefSeq" id="XP_001802211.1">
    <property type="nucleotide sequence ID" value="XM_001802159.1"/>
</dbReference>
<dbReference type="AlphaFoldDB" id="Q0U8D4"/>
<name>Q0U8D4_PHANO</name>
<feature type="compositionally biased region" description="Basic and acidic residues" evidence="1">
    <location>
        <begin position="58"/>
        <end position="74"/>
    </location>
</feature>
<accession>Q0U8D4</accession>
<evidence type="ECO:0000313" key="3">
    <source>
        <dbReference type="Proteomes" id="UP000001055"/>
    </source>
</evidence>
<evidence type="ECO:0000313" key="2">
    <source>
        <dbReference type="EMBL" id="EAT80392.1"/>
    </source>
</evidence>
<gene>
    <name evidence="2" type="ORF">SNOG_11980</name>
</gene>
<dbReference type="HOGENOM" id="CLU_2427777_0_0_1"/>
<sequence>MDISQILQDNFPGQKDACEMSPGLIKAWGFTQAKRQSKSAARHANTTVSQRSAHTNSGRRDTAGDEEREGRETSQHNMLVTLLAHINQKER</sequence>
<dbReference type="InParanoid" id="Q0U8D4"/>
<dbReference type="GeneID" id="5979121"/>
<protein>
    <submittedName>
        <fullName evidence="2">Uncharacterized protein</fullName>
    </submittedName>
</protein>
<organism evidence="2 3">
    <name type="scientific">Phaeosphaeria nodorum (strain SN15 / ATCC MYA-4574 / FGSC 10173)</name>
    <name type="common">Glume blotch fungus</name>
    <name type="synonym">Parastagonospora nodorum</name>
    <dbReference type="NCBI Taxonomy" id="321614"/>
    <lineage>
        <taxon>Eukaryota</taxon>
        <taxon>Fungi</taxon>
        <taxon>Dikarya</taxon>
        <taxon>Ascomycota</taxon>
        <taxon>Pezizomycotina</taxon>
        <taxon>Dothideomycetes</taxon>
        <taxon>Pleosporomycetidae</taxon>
        <taxon>Pleosporales</taxon>
        <taxon>Pleosporineae</taxon>
        <taxon>Phaeosphaeriaceae</taxon>
        <taxon>Parastagonospora</taxon>
    </lineage>
</organism>
<feature type="region of interest" description="Disordered" evidence="1">
    <location>
        <begin position="36"/>
        <end position="77"/>
    </location>
</feature>